<gene>
    <name evidence="2" type="ORF">BpHYR1_005094</name>
</gene>
<keyword evidence="1" id="KW-0175">Coiled coil</keyword>
<evidence type="ECO:0000256" key="1">
    <source>
        <dbReference type="SAM" id="Coils"/>
    </source>
</evidence>
<sequence length="152" mass="17899">MSETIEEIGSKFDKSCRKFEIAEMIINETLIFLNDRKNSGLTFMDYSSISEPIENSTVQINAFKNLISDFNKYSLEQRNIDSKIESITKRVNETRRNEIKQIKDLQKESEEIEKKKIEIIENLNQINVLIQDAIIEFLEEKDLMKNDFLIIN</sequence>
<evidence type="ECO:0000313" key="3">
    <source>
        <dbReference type="Proteomes" id="UP000276133"/>
    </source>
</evidence>
<comment type="caution">
    <text evidence="2">The sequence shown here is derived from an EMBL/GenBank/DDBJ whole genome shotgun (WGS) entry which is preliminary data.</text>
</comment>
<keyword evidence="3" id="KW-1185">Reference proteome</keyword>
<protein>
    <submittedName>
        <fullName evidence="2">Uncharacterized protein</fullName>
    </submittedName>
</protein>
<name>A0A3M7QZ95_BRAPC</name>
<dbReference type="Proteomes" id="UP000276133">
    <property type="component" value="Unassembled WGS sequence"/>
</dbReference>
<dbReference type="AlphaFoldDB" id="A0A3M7QZ95"/>
<dbReference type="EMBL" id="REGN01004728">
    <property type="protein sequence ID" value="RNA16328.1"/>
    <property type="molecule type" value="Genomic_DNA"/>
</dbReference>
<evidence type="ECO:0000313" key="2">
    <source>
        <dbReference type="EMBL" id="RNA16328.1"/>
    </source>
</evidence>
<organism evidence="2 3">
    <name type="scientific">Brachionus plicatilis</name>
    <name type="common">Marine rotifer</name>
    <name type="synonym">Brachionus muelleri</name>
    <dbReference type="NCBI Taxonomy" id="10195"/>
    <lineage>
        <taxon>Eukaryota</taxon>
        <taxon>Metazoa</taxon>
        <taxon>Spiralia</taxon>
        <taxon>Gnathifera</taxon>
        <taxon>Rotifera</taxon>
        <taxon>Eurotatoria</taxon>
        <taxon>Monogononta</taxon>
        <taxon>Pseudotrocha</taxon>
        <taxon>Ploima</taxon>
        <taxon>Brachionidae</taxon>
        <taxon>Brachionus</taxon>
    </lineage>
</organism>
<feature type="coiled-coil region" evidence="1">
    <location>
        <begin position="88"/>
        <end position="125"/>
    </location>
</feature>
<proteinExistence type="predicted"/>
<reference evidence="2 3" key="1">
    <citation type="journal article" date="2018" name="Sci. Rep.">
        <title>Genomic signatures of local adaptation to the degree of environmental predictability in rotifers.</title>
        <authorList>
            <person name="Franch-Gras L."/>
            <person name="Hahn C."/>
            <person name="Garcia-Roger E.M."/>
            <person name="Carmona M.J."/>
            <person name="Serra M."/>
            <person name="Gomez A."/>
        </authorList>
    </citation>
    <scope>NUCLEOTIDE SEQUENCE [LARGE SCALE GENOMIC DNA]</scope>
    <source>
        <strain evidence="2">HYR1</strain>
    </source>
</reference>
<accession>A0A3M7QZ95</accession>